<keyword evidence="2" id="KW-0732">Signal</keyword>
<sequence>MKIQLAILFIFALMICDVISAESEKTSKLVGKKMGRHKTKIRNLEDAQKGERRSRFPRRLSHGNNGTTSRMLMKFPGSPLGGK</sequence>
<dbReference type="Proteomes" id="UP000827892">
    <property type="component" value="Chromosome IV"/>
</dbReference>
<accession>A0AAE9A6R8</accession>
<evidence type="ECO:0000313" key="6">
    <source>
        <dbReference type="Proteomes" id="UP000829354"/>
    </source>
</evidence>
<reference evidence="3 5" key="2">
    <citation type="submission" date="2022-05" db="EMBL/GenBank/DDBJ databases">
        <title>Chromosome-level reference genomes for two strains of Caenorhabditis briggsae: an improved platform for comparative genomics.</title>
        <authorList>
            <person name="Stevens L."/>
            <person name="Andersen E.C."/>
        </authorList>
    </citation>
    <scope>NUCLEOTIDE SEQUENCE [LARGE SCALE GENOMIC DNA]</scope>
    <source>
        <strain evidence="3">QX1410_ONT</strain>
        <tissue evidence="3">Whole-organism</tissue>
    </source>
</reference>
<feature type="compositionally biased region" description="Basic and acidic residues" evidence="1">
    <location>
        <begin position="44"/>
        <end position="54"/>
    </location>
</feature>
<evidence type="ECO:0000313" key="5">
    <source>
        <dbReference type="Proteomes" id="UP000827892"/>
    </source>
</evidence>
<dbReference type="Proteomes" id="UP000829354">
    <property type="component" value="Chromosome IV"/>
</dbReference>
<evidence type="ECO:0000256" key="2">
    <source>
        <dbReference type="SAM" id="SignalP"/>
    </source>
</evidence>
<gene>
    <name evidence="3" type="ORF">L3Y34_003617</name>
    <name evidence="4" type="ORF">L5515_010766</name>
</gene>
<feature type="signal peptide" evidence="2">
    <location>
        <begin position="1"/>
        <end position="20"/>
    </location>
</feature>
<dbReference type="EMBL" id="CP092623">
    <property type="protein sequence ID" value="UMM27497.1"/>
    <property type="molecule type" value="Genomic_DNA"/>
</dbReference>
<feature type="region of interest" description="Disordered" evidence="1">
    <location>
        <begin position="44"/>
        <end position="83"/>
    </location>
</feature>
<keyword evidence="6" id="KW-1185">Reference proteome</keyword>
<reference evidence="4 6" key="1">
    <citation type="submission" date="2022-04" db="EMBL/GenBank/DDBJ databases">
        <title>Chromosome-level reference genomes for two strains of Caenorhabditis briggsae: an improved platform for comparative genomics.</title>
        <authorList>
            <person name="Stevens L."/>
            <person name="Andersen E."/>
        </authorList>
    </citation>
    <scope>NUCLEOTIDE SEQUENCE [LARGE SCALE GENOMIC DNA]</scope>
    <source>
        <strain evidence="4">VX34</strain>
        <tissue evidence="4">Whole-organism</tissue>
    </source>
</reference>
<name>A0AAE9A6R8_CAEBR</name>
<feature type="chain" id="PRO_5044706597" evidence="2">
    <location>
        <begin position="21"/>
        <end position="83"/>
    </location>
</feature>
<evidence type="ECO:0000313" key="4">
    <source>
        <dbReference type="EMBL" id="UMM27497.1"/>
    </source>
</evidence>
<evidence type="ECO:0000256" key="1">
    <source>
        <dbReference type="SAM" id="MobiDB-lite"/>
    </source>
</evidence>
<dbReference type="AlphaFoldDB" id="A0AAE9A6R8"/>
<protein>
    <submittedName>
        <fullName evidence="3">Uncharacterized protein</fullName>
    </submittedName>
</protein>
<dbReference type="EMBL" id="CP090894">
    <property type="protein sequence ID" value="ULT94264.1"/>
    <property type="molecule type" value="Genomic_DNA"/>
</dbReference>
<proteinExistence type="predicted"/>
<organism evidence="3 5">
    <name type="scientific">Caenorhabditis briggsae</name>
    <dbReference type="NCBI Taxonomy" id="6238"/>
    <lineage>
        <taxon>Eukaryota</taxon>
        <taxon>Metazoa</taxon>
        <taxon>Ecdysozoa</taxon>
        <taxon>Nematoda</taxon>
        <taxon>Chromadorea</taxon>
        <taxon>Rhabditida</taxon>
        <taxon>Rhabditina</taxon>
        <taxon>Rhabditomorpha</taxon>
        <taxon>Rhabditoidea</taxon>
        <taxon>Rhabditidae</taxon>
        <taxon>Peloderinae</taxon>
        <taxon>Caenorhabditis</taxon>
    </lineage>
</organism>
<evidence type="ECO:0000313" key="3">
    <source>
        <dbReference type="EMBL" id="ULT94264.1"/>
    </source>
</evidence>